<name>D6Z9K7_SEGRD</name>
<evidence type="ECO:0008006" key="3">
    <source>
        <dbReference type="Google" id="ProtNLM"/>
    </source>
</evidence>
<reference evidence="1 2" key="1">
    <citation type="journal article" date="2010" name="Stand. Genomic Sci.">
        <title>Complete genome sequence of Segniliparus rotundus type strain (CDC 1076).</title>
        <authorList>
            <person name="Sikorski J."/>
            <person name="Lapidus A."/>
            <person name="Copeland A."/>
            <person name="Misra M."/>
            <person name="Glavina Del Rio T."/>
            <person name="Nolan M."/>
            <person name="Lucas S."/>
            <person name="Chen F."/>
            <person name="Tice H."/>
            <person name="Cheng J.F."/>
            <person name="Jando M."/>
            <person name="Schneider S."/>
            <person name="Bruce D."/>
            <person name="Goodwin L."/>
            <person name="Pitluck S."/>
            <person name="Liolios K."/>
            <person name="Mikhailova N."/>
            <person name="Pati A."/>
            <person name="Ivanova N."/>
            <person name="Mavromatis K."/>
            <person name="Chen A."/>
            <person name="Palaniappan K."/>
            <person name="Chertkov O."/>
            <person name="Land M."/>
            <person name="Hauser L."/>
            <person name="Chang Y.J."/>
            <person name="Jeffries C.D."/>
            <person name="Brettin T."/>
            <person name="Detter J.C."/>
            <person name="Han C."/>
            <person name="Rohde M."/>
            <person name="Goker M."/>
            <person name="Bristow J."/>
            <person name="Eisen J.A."/>
            <person name="Markowitz V."/>
            <person name="Hugenholtz P."/>
            <person name="Kyrpides N.C."/>
            <person name="Klenk H.P."/>
        </authorList>
    </citation>
    <scope>NUCLEOTIDE SEQUENCE [LARGE SCALE GENOMIC DNA]</scope>
    <source>
        <strain evidence="2">ATCC BAA-972 / CDC 1076 / CIP 108378 / DSM 44985 / JCM 13578</strain>
    </source>
</reference>
<dbReference type="EMBL" id="CP001958">
    <property type="protein sequence ID" value="ADG96534.1"/>
    <property type="molecule type" value="Genomic_DNA"/>
</dbReference>
<keyword evidence="2" id="KW-1185">Reference proteome</keyword>
<accession>D6Z9K7</accession>
<evidence type="ECO:0000313" key="1">
    <source>
        <dbReference type="EMBL" id="ADG96534.1"/>
    </source>
</evidence>
<sequence length="128" mass="14636">MNRMKQKGDRAEREAGRIAGASGFPWWERMKAGAERDRGDLTLCPYVIAQVKDCKRISIPEWLRQLAQQKRNARADVAVLVVKHSIPGKAPVWSMILPYQEGLRLLRQAGWGEPVTDEPRITEERTEL</sequence>
<dbReference type="HOGENOM" id="CLU_1958041_0_0_11"/>
<protein>
    <recommendedName>
        <fullName evidence="3">Holliday junction resolvase</fullName>
    </recommendedName>
</protein>
<dbReference type="KEGG" id="srt:Srot_0041"/>
<organism evidence="1 2">
    <name type="scientific">Segniliparus rotundus (strain ATCC BAA-972 / CDC 1076 / CIP 108378 / DSM 44985 / JCM 13578)</name>
    <dbReference type="NCBI Taxonomy" id="640132"/>
    <lineage>
        <taxon>Bacteria</taxon>
        <taxon>Bacillati</taxon>
        <taxon>Actinomycetota</taxon>
        <taxon>Actinomycetes</taxon>
        <taxon>Mycobacteriales</taxon>
        <taxon>Segniliparaceae</taxon>
        <taxon>Segniliparus</taxon>
    </lineage>
</organism>
<dbReference type="AlphaFoldDB" id="D6Z9K7"/>
<proteinExistence type="predicted"/>
<evidence type="ECO:0000313" key="2">
    <source>
        <dbReference type="Proteomes" id="UP000002247"/>
    </source>
</evidence>
<dbReference type="Proteomes" id="UP000002247">
    <property type="component" value="Chromosome"/>
</dbReference>
<gene>
    <name evidence="1" type="ordered locus">Srot_0041</name>
</gene>
<dbReference type="STRING" id="640132.Srot_0041"/>